<dbReference type="Proteomes" id="UP001471651">
    <property type="component" value="Unassembled WGS sequence"/>
</dbReference>
<dbReference type="Pfam" id="PF02321">
    <property type="entry name" value="OEP"/>
    <property type="match status" value="2"/>
</dbReference>
<comment type="similarity">
    <text evidence="2">Belongs to the outer membrane factor (OMF) (TC 1.B.17) family.</text>
</comment>
<dbReference type="EMBL" id="JBDYKN010000006">
    <property type="protein sequence ID" value="MEP7729517.1"/>
    <property type="molecule type" value="Genomic_DNA"/>
</dbReference>
<evidence type="ECO:0000256" key="4">
    <source>
        <dbReference type="ARBA" id="ARBA00022452"/>
    </source>
</evidence>
<dbReference type="EMBL" id="JBDYKN010000006">
    <property type="protein sequence ID" value="MEP7729514.1"/>
    <property type="molecule type" value="Genomic_DNA"/>
</dbReference>
<dbReference type="Gene3D" id="1.20.1600.10">
    <property type="entry name" value="Outer membrane efflux proteins (OEP)"/>
    <property type="match status" value="1"/>
</dbReference>
<evidence type="ECO:0000313" key="10">
    <source>
        <dbReference type="Proteomes" id="UP001471651"/>
    </source>
</evidence>
<evidence type="ECO:0000256" key="7">
    <source>
        <dbReference type="ARBA" id="ARBA00023237"/>
    </source>
</evidence>
<accession>A0ABV0L268</accession>
<dbReference type="SUPFAM" id="SSF56954">
    <property type="entry name" value="Outer membrane efflux proteins (OEP)"/>
    <property type="match status" value="1"/>
</dbReference>
<keyword evidence="6" id="KW-0472">Membrane</keyword>
<keyword evidence="3" id="KW-0813">Transport</keyword>
<evidence type="ECO:0000256" key="2">
    <source>
        <dbReference type="ARBA" id="ARBA00007613"/>
    </source>
</evidence>
<evidence type="ECO:0000256" key="6">
    <source>
        <dbReference type="ARBA" id="ARBA00023136"/>
    </source>
</evidence>
<evidence type="ECO:0000256" key="5">
    <source>
        <dbReference type="ARBA" id="ARBA00022692"/>
    </source>
</evidence>
<proteinExistence type="inferred from homology"/>
<keyword evidence="10" id="KW-1185">Reference proteome</keyword>
<protein>
    <submittedName>
        <fullName evidence="9">TolC family protein</fullName>
    </submittedName>
</protein>
<reference evidence="9 10" key="1">
    <citation type="submission" date="2024-05" db="EMBL/GenBank/DDBJ databases">
        <authorList>
            <person name="Busch G.E."/>
            <person name="Sharma I."/>
        </authorList>
    </citation>
    <scope>NUCLEOTIDE SEQUENCE [LARGE SCALE GENOMIC DNA]</scope>
    <source>
        <strain evidence="9 10">23GB23</strain>
    </source>
</reference>
<name>A0ABV0L268_9GAMM</name>
<keyword evidence="7" id="KW-0998">Cell outer membrane</keyword>
<sequence length="431" mass="47827">MSFYKKLMAIVGSGLWVSVVHAQLVDVRGELSILLQEHALIIQTEQSLVSAKQQLKSADTGWFPTFSLSGEYGYEYLYRDQVDDTRLTTVQAGASISQTLWDFGKTSATIKKAQKQVSIKEAERTLQSQNLLLTGLEAYINLKKAYRVAGFARQSESNIKTQTKLENTRINKGRGYTTDALQAKVQFAGARAKRVSAEQALSIAKNRYTSVFNVPAPKDDDMPMLSLPTDLLPSTVDELMDGLVLTNPNIRRDMIGVEEARAEKERVQAVQWMPSLRLVASTSHNENQDGARGDRDSNQIGVRLDWNINLAGQSHYQVKAAIADEAVRQSQADYTVNTAKETAKNAWTGLQLAKERAGYLQDQAKIVEKYLSLARKERELGRRSLIDVLSGETSLINAQSDYSAAQADLIIASYNILRSMGKLTLSNLTNL</sequence>
<evidence type="ECO:0000256" key="1">
    <source>
        <dbReference type="ARBA" id="ARBA00004442"/>
    </source>
</evidence>
<organism evidence="9 10">
    <name type="scientific">Marinomonas primoryensis</name>
    <dbReference type="NCBI Taxonomy" id="178399"/>
    <lineage>
        <taxon>Bacteria</taxon>
        <taxon>Pseudomonadati</taxon>
        <taxon>Pseudomonadota</taxon>
        <taxon>Gammaproteobacteria</taxon>
        <taxon>Oceanospirillales</taxon>
        <taxon>Oceanospirillaceae</taxon>
        <taxon>Marinomonas</taxon>
    </lineage>
</organism>
<keyword evidence="4" id="KW-1134">Transmembrane beta strand</keyword>
<dbReference type="PANTHER" id="PTHR30026">
    <property type="entry name" value="OUTER MEMBRANE PROTEIN TOLC"/>
    <property type="match status" value="1"/>
</dbReference>
<keyword evidence="5" id="KW-0812">Transmembrane</keyword>
<dbReference type="InterPro" id="IPR051906">
    <property type="entry name" value="TolC-like"/>
</dbReference>
<comment type="subcellular location">
    <subcellularLocation>
        <location evidence="1">Cell outer membrane</location>
    </subcellularLocation>
</comment>
<dbReference type="InterPro" id="IPR003423">
    <property type="entry name" value="OMP_efflux"/>
</dbReference>
<dbReference type="PANTHER" id="PTHR30026:SF22">
    <property type="entry name" value="OUTER MEMBRANE EFFLUX PROTEIN"/>
    <property type="match status" value="1"/>
</dbReference>
<evidence type="ECO:0000313" key="8">
    <source>
        <dbReference type="EMBL" id="MEP7729514.1"/>
    </source>
</evidence>
<comment type="caution">
    <text evidence="9">The sequence shown here is derived from an EMBL/GenBank/DDBJ whole genome shotgun (WGS) entry which is preliminary data.</text>
</comment>
<dbReference type="RefSeq" id="WP_348576796.1">
    <property type="nucleotide sequence ID" value="NZ_JBDYKN010000006.1"/>
</dbReference>
<evidence type="ECO:0000256" key="3">
    <source>
        <dbReference type="ARBA" id="ARBA00022448"/>
    </source>
</evidence>
<evidence type="ECO:0000313" key="9">
    <source>
        <dbReference type="EMBL" id="MEP7729517.1"/>
    </source>
</evidence>
<gene>
    <name evidence="8" type="ORF">ABKW32_08685</name>
    <name evidence="9" type="ORF">ABKW32_08700</name>
</gene>